<evidence type="ECO:0000256" key="1">
    <source>
        <dbReference type="ARBA" id="ARBA00022737"/>
    </source>
</evidence>
<dbReference type="Pfam" id="PF12796">
    <property type="entry name" value="Ank_2"/>
    <property type="match status" value="1"/>
</dbReference>
<feature type="repeat" description="ANK" evidence="3">
    <location>
        <begin position="432"/>
        <end position="464"/>
    </location>
</feature>
<evidence type="ECO:0000259" key="4">
    <source>
        <dbReference type="Pfam" id="PF20720"/>
    </source>
</evidence>
<evidence type="ECO:0000256" key="3">
    <source>
        <dbReference type="PROSITE-ProRule" id="PRU00023"/>
    </source>
</evidence>
<proteinExistence type="predicted"/>
<keyword evidence="6" id="KW-1185">Reference proteome</keyword>
<dbReference type="Gene3D" id="1.25.40.20">
    <property type="entry name" value="Ankyrin repeat-containing domain"/>
    <property type="match status" value="1"/>
</dbReference>
<evidence type="ECO:0000313" key="6">
    <source>
        <dbReference type="Proteomes" id="UP000507470"/>
    </source>
</evidence>
<reference evidence="5 6" key="1">
    <citation type="submission" date="2020-06" db="EMBL/GenBank/DDBJ databases">
        <authorList>
            <person name="Li R."/>
            <person name="Bekaert M."/>
        </authorList>
    </citation>
    <scope>NUCLEOTIDE SEQUENCE [LARGE SCALE GENOMIC DNA]</scope>
    <source>
        <strain evidence="6">wild</strain>
    </source>
</reference>
<dbReference type="EMBL" id="CACVKT020009545">
    <property type="protein sequence ID" value="CAC5422313.1"/>
    <property type="molecule type" value="Genomic_DNA"/>
</dbReference>
<dbReference type="PANTHER" id="PTHR24198:SF165">
    <property type="entry name" value="ANKYRIN REPEAT-CONTAINING PROTEIN-RELATED"/>
    <property type="match status" value="1"/>
</dbReference>
<accession>A0A6J8EQX8</accession>
<feature type="repeat" description="ANK" evidence="3">
    <location>
        <begin position="398"/>
        <end position="427"/>
    </location>
</feature>
<keyword evidence="1" id="KW-0677">Repeat</keyword>
<dbReference type="Proteomes" id="UP000507470">
    <property type="component" value="Unassembled WGS sequence"/>
</dbReference>
<sequence>MCTLYVLHKQDGYYIVPVHSPEEIIQYCEPKHKQVFVIDDVCGKSTIDIGLVNCWTTLSTDIKKIIKDHKIKILLSCRKHIYSDRSFEGAEILSQTACDLVSSYRLTEIERNKIARIYLAQSEINAINQSGLVEKFSFFPLLCYLYSKQKLTSVLNFFANPISVIRSELDLLRKAFDQTTLATMSLFIAFNNSLDENMLLRSHDMTELLEAISDHFHLQARFSIKVVKSELQKLEMSYVKKTVSTYRIIHDKIYDIFLSFCGEHFFDLVIEVAHKDVIRDRFVLESLQNENQNLTKDSNAIKVPYIKEKHYFNRILKDIQKGFIKDIFLIRQFKCVNFRKKLFQYLKNEIDINKIFLDLPSEEVSYTLLSMTRQCYWDMVPFLLTENTDINVRDWQGTPLYFASAKGNIDIAKLLLEHQADPNMKGWLDICDRQTPLHVAVNNGNIELVNLLLAHDADVNITCIRYTTGGDWRWFKKNGNMVKMTYFAFDNGESNGSLSAPQDCMFSMLLENTRSTPSGIFMRQAEMSTIDMGRRSPNDLSRVIPLSPYAILISKLQHCLLTEKDNKFLLGTSN</sequence>
<name>A0A6J8EQX8_MYTCO</name>
<dbReference type="InterPro" id="IPR049050">
    <property type="entry name" value="nSTAND3"/>
</dbReference>
<dbReference type="PANTHER" id="PTHR24198">
    <property type="entry name" value="ANKYRIN REPEAT AND PROTEIN KINASE DOMAIN-CONTAINING PROTEIN"/>
    <property type="match status" value="1"/>
</dbReference>
<dbReference type="InterPro" id="IPR002110">
    <property type="entry name" value="Ankyrin_rpt"/>
</dbReference>
<gene>
    <name evidence="5" type="ORF">MCOR_54367</name>
</gene>
<dbReference type="SMART" id="SM00248">
    <property type="entry name" value="ANK"/>
    <property type="match status" value="2"/>
</dbReference>
<dbReference type="InterPro" id="IPR036770">
    <property type="entry name" value="Ankyrin_rpt-contain_sf"/>
</dbReference>
<dbReference type="PROSITE" id="PS50297">
    <property type="entry name" value="ANK_REP_REGION"/>
    <property type="match status" value="2"/>
</dbReference>
<dbReference type="Pfam" id="PF20720">
    <property type="entry name" value="nSTAND3"/>
    <property type="match status" value="1"/>
</dbReference>
<dbReference type="SUPFAM" id="SSF48403">
    <property type="entry name" value="Ankyrin repeat"/>
    <property type="match status" value="1"/>
</dbReference>
<protein>
    <recommendedName>
        <fullName evidence="4">Novel STAND NTPase 3 domain-containing protein</fullName>
    </recommendedName>
</protein>
<organism evidence="5 6">
    <name type="scientific">Mytilus coruscus</name>
    <name type="common">Sea mussel</name>
    <dbReference type="NCBI Taxonomy" id="42192"/>
    <lineage>
        <taxon>Eukaryota</taxon>
        <taxon>Metazoa</taxon>
        <taxon>Spiralia</taxon>
        <taxon>Lophotrochozoa</taxon>
        <taxon>Mollusca</taxon>
        <taxon>Bivalvia</taxon>
        <taxon>Autobranchia</taxon>
        <taxon>Pteriomorphia</taxon>
        <taxon>Mytilida</taxon>
        <taxon>Mytiloidea</taxon>
        <taxon>Mytilidae</taxon>
        <taxon>Mytilinae</taxon>
        <taxon>Mytilus</taxon>
    </lineage>
</organism>
<feature type="domain" description="Novel STAND NTPase 3" evidence="4">
    <location>
        <begin position="5"/>
        <end position="118"/>
    </location>
</feature>
<dbReference type="AlphaFoldDB" id="A0A6J8EQX8"/>
<dbReference type="OrthoDB" id="539213at2759"/>
<dbReference type="PROSITE" id="PS50088">
    <property type="entry name" value="ANK_REPEAT"/>
    <property type="match status" value="2"/>
</dbReference>
<evidence type="ECO:0000313" key="5">
    <source>
        <dbReference type="EMBL" id="CAC5422313.1"/>
    </source>
</evidence>
<evidence type="ECO:0000256" key="2">
    <source>
        <dbReference type="ARBA" id="ARBA00023043"/>
    </source>
</evidence>
<keyword evidence="2 3" id="KW-0040">ANK repeat</keyword>